<evidence type="ECO:0000313" key="2">
    <source>
        <dbReference type="EMBL" id="MET3617086.1"/>
    </source>
</evidence>
<dbReference type="InterPro" id="IPR007165">
    <property type="entry name" value="Phage_holin_4_2"/>
</dbReference>
<keyword evidence="3" id="KW-1185">Reference proteome</keyword>
<evidence type="ECO:0000313" key="3">
    <source>
        <dbReference type="Proteomes" id="UP001549162"/>
    </source>
</evidence>
<dbReference type="Pfam" id="PF04020">
    <property type="entry name" value="Phage_holin_4_2"/>
    <property type="match status" value="1"/>
</dbReference>
<sequence length="112" mass="12309">MTSVAATLIANFISIYVIDLLFKSIHFYSSGAILVLAIVLGLVNIFIKPILKLLSLPLTILTFGIFSLVVNAIVLMIAFKFTPNAYIASFGTAFWASIVLSFVNSFVRQIFE</sequence>
<dbReference type="PANTHER" id="PTHR37309:SF1">
    <property type="entry name" value="SLR0284 PROTEIN"/>
    <property type="match status" value="1"/>
</dbReference>
<keyword evidence="1" id="KW-1133">Transmembrane helix</keyword>
<evidence type="ECO:0000256" key="1">
    <source>
        <dbReference type="SAM" id="Phobius"/>
    </source>
</evidence>
<dbReference type="RefSeq" id="WP_354367198.1">
    <property type="nucleotide sequence ID" value="NZ_JBEPMA010000003.1"/>
</dbReference>
<comment type="caution">
    <text evidence="2">The sequence shown here is derived from an EMBL/GenBank/DDBJ whole genome shotgun (WGS) entry which is preliminary data.</text>
</comment>
<organism evidence="2 3">
    <name type="scientific">Peptoniphilus olsenii</name>
    <dbReference type="NCBI Taxonomy" id="411570"/>
    <lineage>
        <taxon>Bacteria</taxon>
        <taxon>Bacillati</taxon>
        <taxon>Bacillota</taxon>
        <taxon>Tissierellia</taxon>
        <taxon>Tissierellales</taxon>
        <taxon>Peptoniphilaceae</taxon>
        <taxon>Peptoniphilus</taxon>
    </lineage>
</organism>
<dbReference type="Proteomes" id="UP001549162">
    <property type="component" value="Unassembled WGS sequence"/>
</dbReference>
<name>A0ABV2J8H4_9FIRM</name>
<dbReference type="EMBL" id="JBEPMA010000003">
    <property type="protein sequence ID" value="MET3617086.1"/>
    <property type="molecule type" value="Genomic_DNA"/>
</dbReference>
<feature type="transmembrane region" description="Helical" evidence="1">
    <location>
        <begin position="54"/>
        <end position="79"/>
    </location>
</feature>
<dbReference type="PANTHER" id="PTHR37309">
    <property type="entry name" value="SLR0284 PROTEIN"/>
    <property type="match status" value="1"/>
</dbReference>
<keyword evidence="1" id="KW-0472">Membrane</keyword>
<feature type="transmembrane region" description="Helical" evidence="1">
    <location>
        <begin position="25"/>
        <end position="47"/>
    </location>
</feature>
<protein>
    <submittedName>
        <fullName evidence="2">Membrane protein</fullName>
    </submittedName>
</protein>
<gene>
    <name evidence="2" type="ORF">ABID14_000714</name>
</gene>
<keyword evidence="1" id="KW-0812">Transmembrane</keyword>
<proteinExistence type="predicted"/>
<reference evidence="2 3" key="1">
    <citation type="submission" date="2024-06" db="EMBL/GenBank/DDBJ databases">
        <title>Genomic Encyclopedia of Type Strains, Phase IV (KMG-IV): sequencing the most valuable type-strain genomes for metagenomic binning, comparative biology and taxonomic classification.</title>
        <authorList>
            <person name="Goeker M."/>
        </authorList>
    </citation>
    <scope>NUCLEOTIDE SEQUENCE [LARGE SCALE GENOMIC DNA]</scope>
    <source>
        <strain evidence="2 3">DSM 21460</strain>
    </source>
</reference>
<accession>A0ABV2J8H4</accession>
<feature type="transmembrane region" description="Helical" evidence="1">
    <location>
        <begin position="85"/>
        <end position="107"/>
    </location>
</feature>